<evidence type="ECO:0000313" key="2">
    <source>
        <dbReference type="Proteomes" id="UP000316394"/>
    </source>
</evidence>
<dbReference type="Proteomes" id="UP000316394">
    <property type="component" value="Plasmid unnamed"/>
</dbReference>
<accession>A0A517D8N1</accession>
<dbReference type="RefSeq" id="WP_144228035.1">
    <property type="nucleotide sequence ID" value="NZ_CP041677.1"/>
</dbReference>
<proteinExistence type="predicted"/>
<protein>
    <submittedName>
        <fullName evidence="1">Uncharacterized protein</fullName>
    </submittedName>
</protein>
<organism evidence="1 2">
    <name type="scientific">Limosilactobacillus reuteri</name>
    <name type="common">Lactobacillus reuteri</name>
    <dbReference type="NCBI Taxonomy" id="1598"/>
    <lineage>
        <taxon>Bacteria</taxon>
        <taxon>Bacillati</taxon>
        <taxon>Bacillota</taxon>
        <taxon>Bacilli</taxon>
        <taxon>Lactobacillales</taxon>
        <taxon>Lactobacillaceae</taxon>
        <taxon>Limosilactobacillus</taxon>
    </lineage>
</organism>
<dbReference type="EMBL" id="CP041677">
    <property type="protein sequence ID" value="QDR73684.1"/>
    <property type="molecule type" value="Genomic_DNA"/>
</dbReference>
<evidence type="ECO:0000313" key="1">
    <source>
        <dbReference type="EMBL" id="QDR73684.1"/>
    </source>
</evidence>
<geneLocation type="plasmid" evidence="1 2">
    <name>unnamed</name>
</geneLocation>
<gene>
    <name evidence="1" type="ORF">FOD75_11375</name>
</gene>
<reference evidence="1 2" key="1">
    <citation type="submission" date="2019-07" db="EMBL/GenBank/DDBJ databases">
        <title>Gastrointestinal microbiota of Peromyscus leucopus, the white-footed mouse.</title>
        <authorList>
            <person name="Milovic A."/>
            <person name="Bassam K."/>
            <person name="Barbour A.G."/>
        </authorList>
    </citation>
    <scope>NUCLEOTIDE SEQUENCE [LARGE SCALE GENOMIC DNA]</scope>
    <source>
        <strain evidence="1 2">LL7</strain>
        <plasmid evidence="1 2">unnamed</plasmid>
    </source>
</reference>
<name>A0A517D8N1_LIMRT</name>
<keyword evidence="1" id="KW-0614">Plasmid</keyword>
<sequence length="87" mass="9904">MNEAIYIILMGSTVEDLEPNVFDEYYLSKKDALAKAESLAVDGAYDWGEEVMVQRTIDAKNKHVGFAVNSYYDDDQLETYIVKTVNK</sequence>
<dbReference type="AlphaFoldDB" id="A0A517D8N1"/>